<accession>A0A1M5IFQ8</accession>
<evidence type="ECO:0000313" key="2">
    <source>
        <dbReference type="Proteomes" id="UP000184041"/>
    </source>
</evidence>
<dbReference type="EMBL" id="FQUS01000023">
    <property type="protein sequence ID" value="SHG26909.1"/>
    <property type="molecule type" value="Genomic_DNA"/>
</dbReference>
<dbReference type="RefSeq" id="WP_073067390.1">
    <property type="nucleotide sequence ID" value="NZ_FQUS01000023.1"/>
</dbReference>
<gene>
    <name evidence="1" type="ORF">SAMN05443144_12325</name>
</gene>
<sequence>MEHQYPSLGLCFFDNQLFYAVSQPDASHSLARIGSFDFNTDTTEMLLDESDQHFRGIKQTVARLNDEFDIRHLRIHSFPTRECWTTVPKIVYDNADERERHISILMSGTDRSQIQATWYNLSNQKYKFLLLRDKAYQKDLHQLASDTATTDLISDFEIGSRWIQHADPGGSFLTVGCFKDCISITSFILGKLRGATYISFDDIQDLPYFWLQYTRELSWMRGLHEKVYVYGLETFRVIDILEPFWDDSGEVTKMDTLNKIQIDAGETTYGFSLEKAFPAMMLALDYH</sequence>
<dbReference type="STRING" id="1194090.SAMN05443144_12325"/>
<reference evidence="1 2" key="1">
    <citation type="submission" date="2016-11" db="EMBL/GenBank/DDBJ databases">
        <authorList>
            <person name="Jaros S."/>
            <person name="Januszkiewicz K."/>
            <person name="Wedrychowicz H."/>
        </authorList>
    </citation>
    <scope>NUCLEOTIDE SEQUENCE [LARGE SCALE GENOMIC DNA]</scope>
    <source>
        <strain evidence="1 2">DSM 21986</strain>
    </source>
</reference>
<organism evidence="1 2">
    <name type="scientific">Fodinibius roseus</name>
    <dbReference type="NCBI Taxonomy" id="1194090"/>
    <lineage>
        <taxon>Bacteria</taxon>
        <taxon>Pseudomonadati</taxon>
        <taxon>Balneolota</taxon>
        <taxon>Balneolia</taxon>
        <taxon>Balneolales</taxon>
        <taxon>Balneolaceae</taxon>
        <taxon>Fodinibius</taxon>
    </lineage>
</organism>
<dbReference type="AlphaFoldDB" id="A0A1M5IFQ8"/>
<evidence type="ECO:0008006" key="3">
    <source>
        <dbReference type="Google" id="ProtNLM"/>
    </source>
</evidence>
<dbReference type="Proteomes" id="UP000184041">
    <property type="component" value="Unassembled WGS sequence"/>
</dbReference>
<dbReference type="OrthoDB" id="1522970at2"/>
<evidence type="ECO:0000313" key="1">
    <source>
        <dbReference type="EMBL" id="SHG26909.1"/>
    </source>
</evidence>
<name>A0A1M5IFQ8_9BACT</name>
<proteinExistence type="predicted"/>
<protein>
    <recommendedName>
        <fullName evidence="3">DUF3822 domain-containing protein</fullName>
    </recommendedName>
</protein>
<keyword evidence="2" id="KW-1185">Reference proteome</keyword>